<keyword evidence="1" id="KW-1133">Transmembrane helix</keyword>
<feature type="transmembrane region" description="Helical" evidence="1">
    <location>
        <begin position="53"/>
        <end position="75"/>
    </location>
</feature>
<protein>
    <submittedName>
        <fullName evidence="2">Uncharacterized protein</fullName>
    </submittedName>
</protein>
<dbReference type="VEuPathDB" id="FungiDB:I7I53_00987"/>
<keyword evidence="1" id="KW-0812">Transmembrane</keyword>
<dbReference type="EMBL" id="CP069104">
    <property type="protein sequence ID" value="QSS53666.1"/>
    <property type="molecule type" value="Genomic_DNA"/>
</dbReference>
<sequence>MIRNGAPLQGFPALPAFLSLACPLYSKDEKISRSLFEKKIESERKRPPPSPHLFRLLFFLCSIVTTLIEFISLPIKYSYLFYYYRSILILSRLTHVPNSSYLLNL</sequence>
<reference evidence="2" key="1">
    <citation type="submission" date="2021-01" db="EMBL/GenBank/DDBJ databases">
        <title>Chromosome-level genome assembly of a human fungal pathogen reveals clustering of transcriptionally co-regulated genes.</title>
        <authorList>
            <person name="Voorhies M."/>
            <person name="Cohen S."/>
            <person name="Shea T.P."/>
            <person name="Petrus S."/>
            <person name="Munoz J.F."/>
            <person name="Poplawski S."/>
            <person name="Goldman W.E."/>
            <person name="Michael T."/>
            <person name="Cuomo C.A."/>
            <person name="Sil A."/>
            <person name="Beyhan S."/>
        </authorList>
    </citation>
    <scope>NUCLEOTIDE SEQUENCE</scope>
    <source>
        <strain evidence="2">H88</strain>
    </source>
</reference>
<evidence type="ECO:0000313" key="2">
    <source>
        <dbReference type="EMBL" id="QSS53666.1"/>
    </source>
</evidence>
<organism evidence="2 3">
    <name type="scientific">Ajellomyces capsulatus (strain H88)</name>
    <name type="common">Darling's disease fungus</name>
    <name type="synonym">Histoplasma capsulatum</name>
    <dbReference type="NCBI Taxonomy" id="544711"/>
    <lineage>
        <taxon>Eukaryota</taxon>
        <taxon>Fungi</taxon>
        <taxon>Dikarya</taxon>
        <taxon>Ascomycota</taxon>
        <taxon>Pezizomycotina</taxon>
        <taxon>Eurotiomycetes</taxon>
        <taxon>Eurotiomycetidae</taxon>
        <taxon>Onygenales</taxon>
        <taxon>Ajellomycetaceae</taxon>
        <taxon>Histoplasma</taxon>
    </lineage>
</organism>
<gene>
    <name evidence="2" type="ORF">I7I53_00987</name>
</gene>
<accession>A0A8A1LIB5</accession>
<evidence type="ECO:0000313" key="3">
    <source>
        <dbReference type="Proteomes" id="UP000663419"/>
    </source>
</evidence>
<keyword evidence="1" id="KW-0472">Membrane</keyword>
<dbReference type="AlphaFoldDB" id="A0A8A1LIB5"/>
<proteinExistence type="predicted"/>
<name>A0A8A1LIB5_AJEC8</name>
<evidence type="ECO:0000256" key="1">
    <source>
        <dbReference type="SAM" id="Phobius"/>
    </source>
</evidence>
<dbReference type="PROSITE" id="PS51257">
    <property type="entry name" value="PROKAR_LIPOPROTEIN"/>
    <property type="match status" value="1"/>
</dbReference>
<dbReference type="Proteomes" id="UP000663419">
    <property type="component" value="Chromosome 3"/>
</dbReference>